<organism evidence="12 13">
    <name type="scientific">Chunga burmeisteri</name>
    <name type="common">Black-legged seriema</name>
    <dbReference type="NCBI Taxonomy" id="1352770"/>
    <lineage>
        <taxon>Eukaryota</taxon>
        <taxon>Metazoa</taxon>
        <taxon>Chordata</taxon>
        <taxon>Craniata</taxon>
        <taxon>Vertebrata</taxon>
        <taxon>Euteleostomi</taxon>
        <taxon>Archelosauria</taxon>
        <taxon>Archosauria</taxon>
        <taxon>Dinosauria</taxon>
        <taxon>Saurischia</taxon>
        <taxon>Theropoda</taxon>
        <taxon>Coelurosauria</taxon>
        <taxon>Aves</taxon>
        <taxon>Neognathae</taxon>
        <taxon>Neoaves</taxon>
        <taxon>Telluraves</taxon>
        <taxon>Australaves</taxon>
        <taxon>Cariamiformes</taxon>
        <taxon>Cariamidae</taxon>
        <taxon>Chunga</taxon>
    </lineage>
</organism>
<dbReference type="GO" id="GO:0061630">
    <property type="term" value="F:ubiquitin protein ligase activity"/>
    <property type="evidence" value="ECO:0007669"/>
    <property type="project" value="UniProtKB-EC"/>
</dbReference>
<dbReference type="GO" id="GO:0008270">
    <property type="term" value="F:zinc ion binding"/>
    <property type="evidence" value="ECO:0007669"/>
    <property type="project" value="UniProtKB-KW"/>
</dbReference>
<evidence type="ECO:0000256" key="10">
    <source>
        <dbReference type="SAM" id="MobiDB-lite"/>
    </source>
</evidence>
<feature type="non-terminal residue" evidence="12">
    <location>
        <position position="1"/>
    </location>
</feature>
<dbReference type="SMART" id="SM00184">
    <property type="entry name" value="RING"/>
    <property type="match status" value="1"/>
</dbReference>
<dbReference type="GO" id="GO:0006513">
    <property type="term" value="P:protein monoubiquitination"/>
    <property type="evidence" value="ECO:0007669"/>
    <property type="project" value="TreeGrafter"/>
</dbReference>
<feature type="non-terminal residue" evidence="12">
    <location>
        <position position="346"/>
    </location>
</feature>
<evidence type="ECO:0000256" key="1">
    <source>
        <dbReference type="ARBA" id="ARBA00000900"/>
    </source>
</evidence>
<evidence type="ECO:0000256" key="9">
    <source>
        <dbReference type="PROSITE-ProRule" id="PRU00175"/>
    </source>
</evidence>
<dbReference type="GO" id="GO:0016874">
    <property type="term" value="F:ligase activity"/>
    <property type="evidence" value="ECO:0007669"/>
    <property type="project" value="UniProtKB-KW"/>
</dbReference>
<reference evidence="12 13" key="1">
    <citation type="submission" date="2019-09" db="EMBL/GenBank/DDBJ databases">
        <title>Bird 10,000 Genomes (B10K) Project - Family phase.</title>
        <authorList>
            <person name="Zhang G."/>
        </authorList>
    </citation>
    <scope>NUCLEOTIDE SEQUENCE [LARGE SCALE GENOMIC DNA]</scope>
    <source>
        <strain evidence="12">B10K-CU-031-22</strain>
    </source>
</reference>
<sequence length="346" mass="37398">VPKETEWSCPICRNARHDVAYAMPCRHQFCLGCIVRWAQVNTECPLCRGVVEAVRFCVKSEDNYLQCIFIPPEESPDASNQAGIAPGRLAENSPHQPMASSSSSRQGILSQAEQGAAGPEAVGGLLPQVWAELFQRHKYLLHPVLPWLRQVLKAIYGAQWWQVKSAESSILHALCVYGPHGDVMVQALQDYLKDHTAPLVHGIIGLIVCRCSEEARRLLGSSATGDEDNSPATSLSPTASNGGTPAPDLASSSSATDSNRDHQPSMSEATHHGISRHPSSAPIPAEQEQPREEPGQVAAAGSAVHGSSCSPSAPGWGRDRWPWETLRPPKRRAPSSQDSPQPCKRP</sequence>
<dbReference type="PANTHER" id="PTHR46077">
    <property type="entry name" value="E3 UBIQUITIN-PROTEIN LIGASE TOPORS"/>
    <property type="match status" value="1"/>
</dbReference>
<keyword evidence="13" id="KW-1185">Reference proteome</keyword>
<keyword evidence="12" id="KW-0436">Ligase</keyword>
<dbReference type="Gene3D" id="3.30.40.10">
    <property type="entry name" value="Zinc/RING finger domain, C3HC4 (zinc finger)"/>
    <property type="match status" value="1"/>
</dbReference>
<evidence type="ECO:0000256" key="8">
    <source>
        <dbReference type="ARBA" id="ARBA00023163"/>
    </source>
</evidence>
<evidence type="ECO:0000256" key="7">
    <source>
        <dbReference type="ARBA" id="ARBA00023015"/>
    </source>
</evidence>
<dbReference type="Pfam" id="PF13639">
    <property type="entry name" value="zf-RING_2"/>
    <property type="match status" value="1"/>
</dbReference>
<evidence type="ECO:0000256" key="6">
    <source>
        <dbReference type="ARBA" id="ARBA00022833"/>
    </source>
</evidence>
<keyword evidence="3" id="KW-0808">Transferase</keyword>
<keyword evidence="8" id="KW-0804">Transcription</keyword>
<dbReference type="PROSITE" id="PS00518">
    <property type="entry name" value="ZF_RING_1"/>
    <property type="match status" value="1"/>
</dbReference>
<evidence type="ECO:0000313" key="13">
    <source>
        <dbReference type="Proteomes" id="UP000541181"/>
    </source>
</evidence>
<accession>A0A7K5H7F1</accession>
<protein>
    <recommendedName>
        <fullName evidence="2">RING-type E3 ubiquitin transferase</fullName>
        <ecNumber evidence="2">2.3.2.27</ecNumber>
    </recommendedName>
</protein>
<feature type="region of interest" description="Disordered" evidence="10">
    <location>
        <begin position="75"/>
        <end position="104"/>
    </location>
</feature>
<feature type="compositionally biased region" description="Polar residues" evidence="10">
    <location>
        <begin position="230"/>
        <end position="243"/>
    </location>
</feature>
<comment type="catalytic activity">
    <reaction evidence="1">
        <text>S-ubiquitinyl-[E2 ubiquitin-conjugating enzyme]-L-cysteine + [acceptor protein]-L-lysine = [E2 ubiquitin-conjugating enzyme]-L-cysteine + N(6)-ubiquitinyl-[acceptor protein]-L-lysine.</text>
        <dbReference type="EC" id="2.3.2.27"/>
    </reaction>
</comment>
<dbReference type="InterPro" id="IPR013083">
    <property type="entry name" value="Znf_RING/FYVE/PHD"/>
</dbReference>
<dbReference type="GO" id="GO:0000209">
    <property type="term" value="P:protein polyubiquitination"/>
    <property type="evidence" value="ECO:0007669"/>
    <property type="project" value="TreeGrafter"/>
</dbReference>
<evidence type="ECO:0000256" key="4">
    <source>
        <dbReference type="ARBA" id="ARBA00022723"/>
    </source>
</evidence>
<evidence type="ECO:0000256" key="5">
    <source>
        <dbReference type="ARBA" id="ARBA00022771"/>
    </source>
</evidence>
<dbReference type="PANTHER" id="PTHR46077:SF1">
    <property type="entry name" value="TOP1 BINDING ARGININE_SERINE RICH PROTEIN, E3 UBIQUITIN LIGASE"/>
    <property type="match status" value="1"/>
</dbReference>
<feature type="compositionally biased region" description="Low complexity" evidence="10">
    <location>
        <begin position="297"/>
        <end position="310"/>
    </location>
</feature>
<keyword evidence="6" id="KW-0862">Zinc</keyword>
<dbReference type="PROSITE" id="PS50089">
    <property type="entry name" value="ZF_RING_2"/>
    <property type="match status" value="1"/>
</dbReference>
<keyword evidence="5 9" id="KW-0863">Zinc-finger</keyword>
<feature type="compositionally biased region" description="Polar residues" evidence="10">
    <location>
        <begin position="93"/>
        <end position="104"/>
    </location>
</feature>
<evidence type="ECO:0000313" key="12">
    <source>
        <dbReference type="EMBL" id="NWS65073.1"/>
    </source>
</evidence>
<dbReference type="AlphaFoldDB" id="A0A7K5H7F1"/>
<feature type="region of interest" description="Disordered" evidence="10">
    <location>
        <begin position="221"/>
        <end position="346"/>
    </location>
</feature>
<comment type="caution">
    <text evidence="12">The sequence shown here is derived from an EMBL/GenBank/DDBJ whole genome shotgun (WGS) entry which is preliminary data.</text>
</comment>
<keyword evidence="7" id="KW-0805">Transcription regulation</keyword>
<dbReference type="InterPro" id="IPR017907">
    <property type="entry name" value="Znf_RING_CS"/>
</dbReference>
<dbReference type="Proteomes" id="UP000541181">
    <property type="component" value="Unassembled WGS sequence"/>
</dbReference>
<dbReference type="EC" id="2.3.2.27" evidence="2"/>
<dbReference type="OrthoDB" id="21204at2759"/>
<feature type="domain" description="RING-type" evidence="11">
    <location>
        <begin position="9"/>
        <end position="48"/>
    </location>
</feature>
<dbReference type="EMBL" id="VZRC01001949">
    <property type="protein sequence ID" value="NWS65073.1"/>
    <property type="molecule type" value="Genomic_DNA"/>
</dbReference>
<evidence type="ECO:0000256" key="3">
    <source>
        <dbReference type="ARBA" id="ARBA00022679"/>
    </source>
</evidence>
<dbReference type="InterPro" id="IPR001841">
    <property type="entry name" value="Znf_RING"/>
</dbReference>
<evidence type="ECO:0000259" key="11">
    <source>
        <dbReference type="PROSITE" id="PS50089"/>
    </source>
</evidence>
<dbReference type="SUPFAM" id="SSF57850">
    <property type="entry name" value="RING/U-box"/>
    <property type="match status" value="1"/>
</dbReference>
<proteinExistence type="predicted"/>
<name>A0A7K5H7F1_9AVES</name>
<keyword evidence="4" id="KW-0479">Metal-binding</keyword>
<evidence type="ECO:0000256" key="2">
    <source>
        <dbReference type="ARBA" id="ARBA00012483"/>
    </source>
</evidence>
<gene>
    <name evidence="12" type="primary">Topors</name>
    <name evidence="12" type="ORF">CHUBUR_R11825</name>
</gene>